<dbReference type="AlphaFoldDB" id="A0A383DHK9"/>
<sequence>ALGLFRTQSQGGRSLQGQEEPGSAHGCGKSAGRLRLSLELSGPPRLGLRVWRRLCPYRRLSHSLVSPQRYRQGHRLRMPQPRSAEFARQI</sequence>
<gene>
    <name evidence="2" type="ORF">METZ01_LOCUS496589</name>
</gene>
<name>A0A383DHK9_9ZZZZ</name>
<feature type="compositionally biased region" description="Polar residues" evidence="1">
    <location>
        <begin position="1"/>
        <end position="17"/>
    </location>
</feature>
<accession>A0A383DHK9</accession>
<feature type="region of interest" description="Disordered" evidence="1">
    <location>
        <begin position="1"/>
        <end position="28"/>
    </location>
</feature>
<dbReference type="EMBL" id="UINC01217224">
    <property type="protein sequence ID" value="SVE43735.1"/>
    <property type="molecule type" value="Genomic_DNA"/>
</dbReference>
<feature type="non-terminal residue" evidence="2">
    <location>
        <position position="90"/>
    </location>
</feature>
<protein>
    <submittedName>
        <fullName evidence="2">Uncharacterized protein</fullName>
    </submittedName>
</protein>
<evidence type="ECO:0000256" key="1">
    <source>
        <dbReference type="SAM" id="MobiDB-lite"/>
    </source>
</evidence>
<proteinExistence type="predicted"/>
<organism evidence="2">
    <name type="scientific">marine metagenome</name>
    <dbReference type="NCBI Taxonomy" id="408172"/>
    <lineage>
        <taxon>unclassified sequences</taxon>
        <taxon>metagenomes</taxon>
        <taxon>ecological metagenomes</taxon>
    </lineage>
</organism>
<feature type="region of interest" description="Disordered" evidence="1">
    <location>
        <begin position="71"/>
        <end position="90"/>
    </location>
</feature>
<evidence type="ECO:0000313" key="2">
    <source>
        <dbReference type="EMBL" id="SVE43735.1"/>
    </source>
</evidence>
<reference evidence="2" key="1">
    <citation type="submission" date="2018-05" db="EMBL/GenBank/DDBJ databases">
        <authorList>
            <person name="Lanie J.A."/>
            <person name="Ng W.-L."/>
            <person name="Kazmierczak K.M."/>
            <person name="Andrzejewski T.M."/>
            <person name="Davidsen T.M."/>
            <person name="Wayne K.J."/>
            <person name="Tettelin H."/>
            <person name="Glass J.I."/>
            <person name="Rusch D."/>
            <person name="Podicherti R."/>
            <person name="Tsui H.-C.T."/>
            <person name="Winkler M.E."/>
        </authorList>
    </citation>
    <scope>NUCLEOTIDE SEQUENCE</scope>
</reference>
<feature type="non-terminal residue" evidence="2">
    <location>
        <position position="1"/>
    </location>
</feature>